<dbReference type="AlphaFoldDB" id="A0A2H0XVC8"/>
<gene>
    <name evidence="1" type="ORF">COT42_06770</name>
</gene>
<proteinExistence type="predicted"/>
<reference evidence="1 2" key="1">
    <citation type="submission" date="2017-09" db="EMBL/GenBank/DDBJ databases">
        <title>Depth-based differentiation of microbial function through sediment-hosted aquifers and enrichment of novel symbionts in the deep terrestrial subsurface.</title>
        <authorList>
            <person name="Probst A.J."/>
            <person name="Ladd B."/>
            <person name="Jarett J.K."/>
            <person name="Geller-Mcgrath D.E."/>
            <person name="Sieber C.M."/>
            <person name="Emerson J.B."/>
            <person name="Anantharaman K."/>
            <person name="Thomas B.C."/>
            <person name="Malmstrom R."/>
            <person name="Stieglmeier M."/>
            <person name="Klingl A."/>
            <person name="Woyke T."/>
            <person name="Ryan C.M."/>
            <person name="Banfield J.F."/>
        </authorList>
    </citation>
    <scope>NUCLEOTIDE SEQUENCE [LARGE SCALE GENOMIC DNA]</scope>
    <source>
        <strain evidence="1">CG08_land_8_20_14_0_20_45_16</strain>
    </source>
</reference>
<evidence type="ECO:0000313" key="2">
    <source>
        <dbReference type="Proteomes" id="UP000231343"/>
    </source>
</evidence>
<dbReference type="EMBL" id="PEYM01000112">
    <property type="protein sequence ID" value="PIS28896.1"/>
    <property type="molecule type" value="Genomic_DNA"/>
</dbReference>
<organism evidence="1 2">
    <name type="scientific">Candidatus Saganbacteria bacterium CG08_land_8_20_14_0_20_45_16</name>
    <dbReference type="NCBI Taxonomy" id="2014293"/>
    <lineage>
        <taxon>Bacteria</taxon>
        <taxon>Bacillati</taxon>
        <taxon>Saganbacteria</taxon>
    </lineage>
</organism>
<evidence type="ECO:0000313" key="1">
    <source>
        <dbReference type="EMBL" id="PIS28896.1"/>
    </source>
</evidence>
<name>A0A2H0XVC8_UNCSA</name>
<comment type="caution">
    <text evidence="1">The sequence shown here is derived from an EMBL/GenBank/DDBJ whole genome shotgun (WGS) entry which is preliminary data.</text>
</comment>
<sequence>MSTIIKAVFEPISSSSQAISNYQYGCTAEAEILFTSPQAALEATTVPEPAPLPTIFIVGYTYRGSLQPRSMVSNFADIGLPFLIAHRTFDLVLEILPYGRPADRIEQEIIEFNRSGNIGQEMYQFIRVADRPLFEYLLIRAHQLGIRIHSGGVNYENAQATILNRNFINSPERLAAAAREIRRNSEARIRELADAGKRVASFGGSAHANPFPNRKNAGISFVPSLAHDYGVRVRIINLVDRALSQSNNSFKHLGLRNQLTWENLVPRKHYNLVRLSCPNSYLLFWPSR</sequence>
<dbReference type="Proteomes" id="UP000231343">
    <property type="component" value="Unassembled WGS sequence"/>
</dbReference>
<dbReference type="Gene3D" id="3.40.50.11550">
    <property type="match status" value="1"/>
</dbReference>
<protein>
    <submittedName>
        <fullName evidence="1">Uncharacterized protein</fullName>
    </submittedName>
</protein>
<accession>A0A2H0XVC8</accession>